<protein>
    <submittedName>
        <fullName evidence="1">Membrane-bound lytic murein transglycosylase F</fullName>
    </submittedName>
</protein>
<organism evidence="1 2">
    <name type="scientific">Dissostichus eleginoides</name>
    <name type="common">Patagonian toothfish</name>
    <name type="synonym">Dissostichus amissus</name>
    <dbReference type="NCBI Taxonomy" id="100907"/>
    <lineage>
        <taxon>Eukaryota</taxon>
        <taxon>Metazoa</taxon>
        <taxon>Chordata</taxon>
        <taxon>Craniata</taxon>
        <taxon>Vertebrata</taxon>
        <taxon>Euteleostomi</taxon>
        <taxon>Actinopterygii</taxon>
        <taxon>Neopterygii</taxon>
        <taxon>Teleostei</taxon>
        <taxon>Neoteleostei</taxon>
        <taxon>Acanthomorphata</taxon>
        <taxon>Eupercaria</taxon>
        <taxon>Perciformes</taxon>
        <taxon>Notothenioidei</taxon>
        <taxon>Nototheniidae</taxon>
        <taxon>Dissostichus</taxon>
    </lineage>
</organism>
<keyword evidence="2" id="KW-1185">Reference proteome</keyword>
<reference evidence="1" key="1">
    <citation type="submission" date="2023-04" db="EMBL/GenBank/DDBJ databases">
        <title>Chromosome-level genome of Chaenocephalus aceratus.</title>
        <authorList>
            <person name="Park H."/>
        </authorList>
    </citation>
    <scope>NUCLEOTIDE SEQUENCE</scope>
    <source>
        <strain evidence="1">DE</strain>
        <tissue evidence="1">Muscle</tissue>
    </source>
</reference>
<proteinExistence type="predicted"/>
<accession>A0AAD9F8I8</accession>
<dbReference type="AlphaFoldDB" id="A0AAD9F8I8"/>
<comment type="caution">
    <text evidence="1">The sequence shown here is derived from an EMBL/GenBank/DDBJ whole genome shotgun (WGS) entry which is preliminary data.</text>
</comment>
<dbReference type="EMBL" id="JASDAP010000009">
    <property type="protein sequence ID" value="KAK1896883.1"/>
    <property type="molecule type" value="Genomic_DNA"/>
</dbReference>
<dbReference type="Proteomes" id="UP001228049">
    <property type="component" value="Unassembled WGS sequence"/>
</dbReference>
<sequence>MLENKRERLKTFLKKIDEKAIVRLKHFMKESTEKLMWLIPKDSWDHVSHLEAANKCVITMHQWELFCQLDSPVLEKSSLTF</sequence>
<name>A0AAD9F8I8_DISEL</name>
<gene>
    <name evidence="1" type="ORF">KUDE01_016424</name>
</gene>
<evidence type="ECO:0000313" key="1">
    <source>
        <dbReference type="EMBL" id="KAK1896883.1"/>
    </source>
</evidence>
<evidence type="ECO:0000313" key="2">
    <source>
        <dbReference type="Proteomes" id="UP001228049"/>
    </source>
</evidence>